<organism evidence="3">
    <name type="scientific">Rosellinia necatrix</name>
    <name type="common">White root-rot fungus</name>
    <dbReference type="NCBI Taxonomy" id="77044"/>
    <lineage>
        <taxon>Eukaryota</taxon>
        <taxon>Fungi</taxon>
        <taxon>Dikarya</taxon>
        <taxon>Ascomycota</taxon>
        <taxon>Pezizomycotina</taxon>
        <taxon>Sordariomycetes</taxon>
        <taxon>Xylariomycetidae</taxon>
        <taxon>Xylariales</taxon>
        <taxon>Xylariaceae</taxon>
        <taxon>Rosellinia</taxon>
    </lineage>
</organism>
<accession>A0A1W2TTL3</accession>
<dbReference type="EMBL" id="DF977520">
    <property type="protein sequence ID" value="GAP91889.2"/>
    <property type="molecule type" value="Genomic_DNA"/>
</dbReference>
<dbReference type="GO" id="GO:0005771">
    <property type="term" value="C:multivesicular body"/>
    <property type="evidence" value="ECO:0007669"/>
    <property type="project" value="TreeGrafter"/>
</dbReference>
<sequence length="486" mass="53250">MSELLDYLLQNEHSFRKARLSELYSDFSLQRERNPGIFAANVSAWKRGLSSAVLAGHAPSSRSPGRNHLTLEFGDGLLRALETKQFGQPQALGLALQDALTTGEMIPLPQFLSATQSLYYRSWGRIPWTVAAWALGRIWPAGGLLGGGGGNGMPKAQVVVLVQNLEEVARAFADAIVDRTAPFERIFSRAHFQRTFEADLLQGQKLSDGDFDVLIKFLSRDKQFIAVDGNTIKIRDPADTTTTTTSEEDSAIASLKELMEQLTRQTETLRRRVDELGAAALDAVRRKDTVSARAALRSKKLAEGNLATRHATLHQLDEVAAKIQQAADNVQLVRVMEASAGVLRGLNAQVGGADRVDAVLDRLREQMGQVDEVGNVIAELGTAAVDEAEVDGEFETLLAAERDKDEAARRARRDAQEEREADETRRRLAELDRLGPTPDTTPQQQQQAVDADGRPLTPATAAADVFRGMHIGTTEDEEREKRIPAA</sequence>
<dbReference type="GO" id="GO:0006900">
    <property type="term" value="P:vesicle budding from membrane"/>
    <property type="evidence" value="ECO:0007669"/>
    <property type="project" value="TreeGrafter"/>
</dbReference>
<dbReference type="OMA" id="NEQMATT"/>
<feature type="coiled-coil region" evidence="1">
    <location>
        <begin position="252"/>
        <end position="279"/>
    </location>
</feature>
<dbReference type="PANTHER" id="PTHR22761">
    <property type="entry name" value="CHARGED MULTIVESICULAR BODY PROTEIN"/>
    <property type="match status" value="1"/>
</dbReference>
<dbReference type="STRING" id="77044.A0A1W2TTL3"/>
<dbReference type="GO" id="GO:0000815">
    <property type="term" value="C:ESCRT III complex"/>
    <property type="evidence" value="ECO:0007669"/>
    <property type="project" value="TreeGrafter"/>
</dbReference>
<evidence type="ECO:0000256" key="1">
    <source>
        <dbReference type="SAM" id="Coils"/>
    </source>
</evidence>
<evidence type="ECO:0000313" key="4">
    <source>
        <dbReference type="Proteomes" id="UP000054516"/>
    </source>
</evidence>
<dbReference type="InterPro" id="IPR005024">
    <property type="entry name" value="Snf7_fam"/>
</dbReference>
<protein>
    <submittedName>
        <fullName evidence="3">Putative snf7 family protein</fullName>
    </submittedName>
</protein>
<feature type="region of interest" description="Disordered" evidence="2">
    <location>
        <begin position="403"/>
        <end position="486"/>
    </location>
</feature>
<proteinExistence type="predicted"/>
<dbReference type="AlphaFoldDB" id="A0A1W2TTL3"/>
<keyword evidence="4" id="KW-1185">Reference proteome</keyword>
<evidence type="ECO:0000313" key="3">
    <source>
        <dbReference type="EMBL" id="GAP91889.2"/>
    </source>
</evidence>
<feature type="compositionally biased region" description="Basic and acidic residues" evidence="2">
    <location>
        <begin position="403"/>
        <end position="433"/>
    </location>
</feature>
<keyword evidence="1" id="KW-0175">Coiled coil</keyword>
<name>A0A1W2TTL3_ROSNE</name>
<feature type="compositionally biased region" description="Low complexity" evidence="2">
    <location>
        <begin position="436"/>
        <end position="447"/>
    </location>
</feature>
<dbReference type="GO" id="GO:0009898">
    <property type="term" value="C:cytoplasmic side of plasma membrane"/>
    <property type="evidence" value="ECO:0007669"/>
    <property type="project" value="TreeGrafter"/>
</dbReference>
<dbReference type="PANTHER" id="PTHR22761:SF18">
    <property type="entry name" value="SORTING PROTEIN SNF7 FAMILY PROTEIN, PUTATIVE (AFU_ORTHOLOGUE AFUA_2G16692)-RELATED"/>
    <property type="match status" value="1"/>
</dbReference>
<dbReference type="GO" id="GO:0032511">
    <property type="term" value="P:late endosome to vacuole transport via multivesicular body sorting pathway"/>
    <property type="evidence" value="ECO:0007669"/>
    <property type="project" value="TreeGrafter"/>
</dbReference>
<dbReference type="OrthoDB" id="10250120at2759"/>
<evidence type="ECO:0000256" key="2">
    <source>
        <dbReference type="SAM" id="MobiDB-lite"/>
    </source>
</evidence>
<reference evidence="3" key="1">
    <citation type="submission" date="2016-03" db="EMBL/GenBank/DDBJ databases">
        <title>Draft genome sequence of Rosellinia necatrix.</title>
        <authorList>
            <person name="Kanematsu S."/>
        </authorList>
    </citation>
    <scope>NUCLEOTIDE SEQUENCE [LARGE SCALE GENOMIC DNA]</scope>
    <source>
        <strain evidence="3">W97</strain>
    </source>
</reference>
<dbReference type="Proteomes" id="UP000054516">
    <property type="component" value="Unassembled WGS sequence"/>
</dbReference>
<dbReference type="Gene3D" id="6.10.140.1230">
    <property type="match status" value="1"/>
</dbReference>
<gene>
    <name evidence="3" type="ORF">SAMD00023353_7500080</name>
</gene>
<dbReference type="Pfam" id="PF03357">
    <property type="entry name" value="Snf7"/>
    <property type="match status" value="1"/>
</dbReference>